<gene>
    <name evidence="1" type="ORF">GCM10020366_41770</name>
</gene>
<dbReference type="EMBL" id="BAAAYK010000038">
    <property type="protein sequence ID" value="GAA3360697.1"/>
    <property type="molecule type" value="Genomic_DNA"/>
</dbReference>
<name>A0ABP6RUH7_9PSEU</name>
<dbReference type="RefSeq" id="WP_344928871.1">
    <property type="nucleotide sequence ID" value="NZ_BAAAYK010000038.1"/>
</dbReference>
<keyword evidence="2" id="KW-1185">Reference proteome</keyword>
<reference evidence="2" key="1">
    <citation type="journal article" date="2019" name="Int. J. Syst. Evol. Microbiol.">
        <title>The Global Catalogue of Microorganisms (GCM) 10K type strain sequencing project: providing services to taxonomists for standard genome sequencing and annotation.</title>
        <authorList>
            <consortium name="The Broad Institute Genomics Platform"/>
            <consortium name="The Broad Institute Genome Sequencing Center for Infectious Disease"/>
            <person name="Wu L."/>
            <person name="Ma J."/>
        </authorList>
    </citation>
    <scope>NUCLEOTIDE SEQUENCE [LARGE SCALE GENOMIC DNA]</scope>
    <source>
        <strain evidence="2">JCM 9687</strain>
    </source>
</reference>
<organism evidence="1 2">
    <name type="scientific">Saccharopolyspora gregorii</name>
    <dbReference type="NCBI Taxonomy" id="33914"/>
    <lineage>
        <taxon>Bacteria</taxon>
        <taxon>Bacillati</taxon>
        <taxon>Actinomycetota</taxon>
        <taxon>Actinomycetes</taxon>
        <taxon>Pseudonocardiales</taxon>
        <taxon>Pseudonocardiaceae</taxon>
        <taxon>Saccharopolyspora</taxon>
    </lineage>
</organism>
<comment type="caution">
    <text evidence="1">The sequence shown here is derived from an EMBL/GenBank/DDBJ whole genome shotgun (WGS) entry which is preliminary data.</text>
</comment>
<evidence type="ECO:0000313" key="2">
    <source>
        <dbReference type="Proteomes" id="UP001500483"/>
    </source>
</evidence>
<evidence type="ECO:0000313" key="1">
    <source>
        <dbReference type="EMBL" id="GAA3360697.1"/>
    </source>
</evidence>
<accession>A0ABP6RUH7</accession>
<proteinExistence type="predicted"/>
<sequence length="93" mass="9994">MHHPEPEAELLHALREGARPRPFAVYELTSEDGEVVDADVCAWGLDISGECPSVQVPPGAVFVGPGGLKGDADSAERVRAMFEIVGDVRLVWL</sequence>
<dbReference type="Proteomes" id="UP001500483">
    <property type="component" value="Unassembled WGS sequence"/>
</dbReference>
<protein>
    <submittedName>
        <fullName evidence="1">Uncharacterized protein</fullName>
    </submittedName>
</protein>